<keyword evidence="2 5" id="KW-0812">Transmembrane</keyword>
<keyword evidence="4 5" id="KW-0472">Membrane</keyword>
<dbReference type="Proteomes" id="UP000255207">
    <property type="component" value="Unassembled WGS sequence"/>
</dbReference>
<gene>
    <name evidence="7" type="ORF">DWE98_28415</name>
</gene>
<protein>
    <submittedName>
        <fullName evidence="7">Ferric reductase</fullName>
    </submittedName>
</protein>
<dbReference type="RefSeq" id="WP_114832788.1">
    <property type="nucleotide sequence ID" value="NZ_QQTO01000024.1"/>
</dbReference>
<feature type="transmembrane region" description="Helical" evidence="5">
    <location>
        <begin position="119"/>
        <end position="136"/>
    </location>
</feature>
<dbReference type="OrthoDB" id="7917288at2"/>
<proteinExistence type="predicted"/>
<dbReference type="EMBL" id="QQTP01000030">
    <property type="protein sequence ID" value="RDJ19698.1"/>
    <property type="molecule type" value="Genomic_DNA"/>
</dbReference>
<evidence type="ECO:0000313" key="8">
    <source>
        <dbReference type="Proteomes" id="UP000255207"/>
    </source>
</evidence>
<evidence type="ECO:0000313" key="7">
    <source>
        <dbReference type="EMBL" id="RDJ19698.1"/>
    </source>
</evidence>
<evidence type="ECO:0000256" key="2">
    <source>
        <dbReference type="ARBA" id="ARBA00022692"/>
    </source>
</evidence>
<reference evidence="8" key="1">
    <citation type="submission" date="2018-07" db="EMBL/GenBank/DDBJ databases">
        <authorList>
            <person name="Safronova V.I."/>
            <person name="Chirak E.R."/>
            <person name="Sazanova A.L."/>
        </authorList>
    </citation>
    <scope>NUCLEOTIDE SEQUENCE [LARGE SCALE GENOMIC DNA]</scope>
    <source>
        <strain evidence="8">RCAM04685</strain>
    </source>
</reference>
<feature type="transmembrane region" description="Helical" evidence="5">
    <location>
        <begin position="148"/>
        <end position="168"/>
    </location>
</feature>
<evidence type="ECO:0000256" key="3">
    <source>
        <dbReference type="ARBA" id="ARBA00022989"/>
    </source>
</evidence>
<dbReference type="Pfam" id="PF01794">
    <property type="entry name" value="Ferric_reduct"/>
    <property type="match status" value="1"/>
</dbReference>
<dbReference type="GO" id="GO:0016020">
    <property type="term" value="C:membrane"/>
    <property type="evidence" value="ECO:0007669"/>
    <property type="project" value="UniProtKB-SubCell"/>
</dbReference>
<evidence type="ECO:0000256" key="5">
    <source>
        <dbReference type="SAM" id="Phobius"/>
    </source>
</evidence>
<feature type="transmembrane region" description="Helical" evidence="5">
    <location>
        <begin position="12"/>
        <end position="34"/>
    </location>
</feature>
<organism evidence="7 8">
    <name type="scientific">Bosea caraganae</name>
    <dbReference type="NCBI Taxonomy" id="2763117"/>
    <lineage>
        <taxon>Bacteria</taxon>
        <taxon>Pseudomonadati</taxon>
        <taxon>Pseudomonadota</taxon>
        <taxon>Alphaproteobacteria</taxon>
        <taxon>Hyphomicrobiales</taxon>
        <taxon>Boseaceae</taxon>
        <taxon>Bosea</taxon>
    </lineage>
</organism>
<keyword evidence="3 5" id="KW-1133">Transmembrane helix</keyword>
<feature type="domain" description="Ferric oxidoreductase" evidence="6">
    <location>
        <begin position="48"/>
        <end position="161"/>
    </location>
</feature>
<evidence type="ECO:0000259" key="6">
    <source>
        <dbReference type="Pfam" id="PF01794"/>
    </source>
</evidence>
<comment type="subcellular location">
    <subcellularLocation>
        <location evidence="1">Membrane</location>
        <topology evidence="1">Multi-pass membrane protein</topology>
    </subcellularLocation>
</comment>
<comment type="caution">
    <text evidence="7">The sequence shown here is derived from an EMBL/GenBank/DDBJ whole genome shotgun (WGS) entry which is preliminary data.</text>
</comment>
<feature type="transmembrane region" description="Helical" evidence="5">
    <location>
        <begin position="78"/>
        <end position="99"/>
    </location>
</feature>
<feature type="transmembrane region" description="Helical" evidence="5">
    <location>
        <begin position="40"/>
        <end position="66"/>
    </location>
</feature>
<name>A0A370KXJ5_9HYPH</name>
<dbReference type="InterPro" id="IPR013130">
    <property type="entry name" value="Fe3_Rdtase_TM_dom"/>
</dbReference>
<sequence>MNRVVADGRRRTTAWIVVAAVAAVPVIAAAASPLQGGRELLWITGGMAGVVALSLLFVQPLLMAAAPPLLTARGGVRWHRWGGIAIVTMVGLHIGALYAYSPEDITDALLLVAPTPFSLYGVISLWCLVLTAALAATRRVLKLGYKPWRILHSGLAVALVGAGAIHAIQIEGAMEEYSKLAICIAALTATTAGVLEVNVLAPMRRRRVLRDTRSSGRG</sequence>
<accession>A0A370KXJ5</accession>
<dbReference type="AlphaFoldDB" id="A0A370KXJ5"/>
<keyword evidence="8" id="KW-1185">Reference proteome</keyword>
<evidence type="ECO:0000256" key="1">
    <source>
        <dbReference type="ARBA" id="ARBA00004141"/>
    </source>
</evidence>
<feature type="transmembrane region" description="Helical" evidence="5">
    <location>
        <begin position="180"/>
        <end position="201"/>
    </location>
</feature>
<evidence type="ECO:0000256" key="4">
    <source>
        <dbReference type="ARBA" id="ARBA00023136"/>
    </source>
</evidence>